<name>A0A1G2T0G9_9BACT</name>
<dbReference type="InterPro" id="IPR033469">
    <property type="entry name" value="CYTH-like_dom_sf"/>
</dbReference>
<accession>A0A1G2T0G9</accession>
<dbReference type="Gene3D" id="2.40.320.10">
    <property type="entry name" value="Hypothetical Protein Pfu-838710-001"/>
    <property type="match status" value="1"/>
</dbReference>
<dbReference type="EMBL" id="MHVH01000006">
    <property type="protein sequence ID" value="OHA90111.1"/>
    <property type="molecule type" value="Genomic_DNA"/>
</dbReference>
<dbReference type="PROSITE" id="PS51707">
    <property type="entry name" value="CYTH"/>
    <property type="match status" value="1"/>
</dbReference>
<reference evidence="2 3" key="1">
    <citation type="journal article" date="2016" name="Nat. Commun.">
        <title>Thousands of microbial genomes shed light on interconnected biogeochemical processes in an aquifer system.</title>
        <authorList>
            <person name="Anantharaman K."/>
            <person name="Brown C.T."/>
            <person name="Hug L.A."/>
            <person name="Sharon I."/>
            <person name="Castelle C.J."/>
            <person name="Probst A.J."/>
            <person name="Thomas B.C."/>
            <person name="Singh A."/>
            <person name="Wilkins M.J."/>
            <person name="Karaoz U."/>
            <person name="Brodie E.L."/>
            <person name="Williams K.H."/>
            <person name="Hubbard S.S."/>
            <person name="Banfield J.F."/>
        </authorList>
    </citation>
    <scope>NUCLEOTIDE SEQUENCE [LARGE SCALE GENOMIC DNA]</scope>
</reference>
<dbReference type="CDD" id="cd07890">
    <property type="entry name" value="CYTH-like_AC_IV-like"/>
    <property type="match status" value="1"/>
</dbReference>
<dbReference type="PANTHER" id="PTHR21028">
    <property type="entry name" value="SI:CH211-156B7.4"/>
    <property type="match status" value="1"/>
</dbReference>
<dbReference type="AlphaFoldDB" id="A0A1G2T0G9"/>
<evidence type="ECO:0000259" key="1">
    <source>
        <dbReference type="PROSITE" id="PS51707"/>
    </source>
</evidence>
<comment type="caution">
    <text evidence="2">The sequence shown here is derived from an EMBL/GenBank/DDBJ whole genome shotgun (WGS) entry which is preliminary data.</text>
</comment>
<gene>
    <name evidence="2" type="ORF">A2838_00570</name>
</gene>
<evidence type="ECO:0000313" key="2">
    <source>
        <dbReference type="EMBL" id="OHA90111.1"/>
    </source>
</evidence>
<dbReference type="Proteomes" id="UP000178107">
    <property type="component" value="Unassembled WGS sequence"/>
</dbReference>
<dbReference type="InterPro" id="IPR023577">
    <property type="entry name" value="CYTH_domain"/>
</dbReference>
<protein>
    <recommendedName>
        <fullName evidence="1">CYTH domain-containing protein</fullName>
    </recommendedName>
</protein>
<dbReference type="Pfam" id="PF01928">
    <property type="entry name" value="CYTH"/>
    <property type="match status" value="1"/>
</dbReference>
<evidence type="ECO:0000313" key="3">
    <source>
        <dbReference type="Proteomes" id="UP000178107"/>
    </source>
</evidence>
<sequence>MNKEIEVRFLEINKNELAEKLIKLGAKDKGENILNETIFYDSDLSWLEEKRFVRLRTIGNVTTLTYKENRGQTIDSAHEVESIVDNPEKMTKLLENVGLIAYRRQEKKRHSFLLGDTAIDIDTWPNIPPYVELEGKSEDELQQISASLGFSWGSAVFDDAKSVIEKKYNIPIGKMRWFTFSRFE</sequence>
<feature type="domain" description="CYTH" evidence="1">
    <location>
        <begin position="2"/>
        <end position="169"/>
    </location>
</feature>
<dbReference type="SUPFAM" id="SSF55154">
    <property type="entry name" value="CYTH-like phosphatases"/>
    <property type="match status" value="1"/>
</dbReference>
<organism evidence="2 3">
    <name type="scientific">Candidatus Zambryskibacteria bacterium RIFCSPHIGHO2_01_FULL_46_25</name>
    <dbReference type="NCBI Taxonomy" id="1802738"/>
    <lineage>
        <taxon>Bacteria</taxon>
        <taxon>Candidatus Zambryskiibacteriota</taxon>
    </lineage>
</organism>
<proteinExistence type="predicted"/>
<dbReference type="PANTHER" id="PTHR21028:SF2">
    <property type="entry name" value="CYTH DOMAIN-CONTAINING PROTEIN"/>
    <property type="match status" value="1"/>
</dbReference>
<dbReference type="InterPro" id="IPR008173">
    <property type="entry name" value="Adenylyl_cyclase_CyaB"/>
</dbReference>